<dbReference type="InterPro" id="IPR050310">
    <property type="entry name" value="VPS10-sortilin"/>
</dbReference>
<dbReference type="Gene3D" id="2.130.10.10">
    <property type="entry name" value="YVTN repeat-like/Quinoprotein amine dehydrogenase"/>
    <property type="match status" value="1"/>
</dbReference>
<proteinExistence type="predicted"/>
<keyword evidence="1" id="KW-0677">Repeat</keyword>
<evidence type="ECO:0000313" key="4">
    <source>
        <dbReference type="EMBL" id="GFS01582.1"/>
    </source>
</evidence>
<evidence type="ECO:0000259" key="3">
    <source>
        <dbReference type="Pfam" id="PF15902"/>
    </source>
</evidence>
<accession>A0AAV4HWL3</accession>
<dbReference type="PANTHER" id="PTHR12106:SF27">
    <property type="entry name" value="SORTILIN-RELATED RECEPTOR"/>
    <property type="match status" value="1"/>
</dbReference>
<evidence type="ECO:0000313" key="5">
    <source>
        <dbReference type="Proteomes" id="UP000762676"/>
    </source>
</evidence>
<feature type="domain" description="Sortilin N-terminal" evidence="3">
    <location>
        <begin position="120"/>
        <end position="308"/>
    </location>
</feature>
<keyword evidence="2" id="KW-0732">Signal</keyword>
<sequence>MLGLGSTCQLLIVLCICCVTGHQRIGLPSDTLHIADDNIEISGRKIFTINAETLVKYNSGFTGLHHLRKERSADTHGVPKSVTANLHNDHHTTLIVHWAGEGSDVIIALAKNSSELDRSDLYVSYDYGKTFTDVNPRMRVASTNAQAVINKYYTVNKLNTHYLFTDLHSHCLFTTDDSCYTFTRHCGLLFKPRSISVHPHNAAYMLGLDEESFLKQLYLSNDFGATWIPVLSNIKAFYWDFAGSNDTSRIYAQEEQSWDKSQILSISLASYARSGLSDHKGGPPNMEVMLRNVVDFQVKGDYIFATVAVVRHLLILKVNCCYMD</sequence>
<dbReference type="AlphaFoldDB" id="A0AAV4HWL3"/>
<keyword evidence="4" id="KW-0675">Receptor</keyword>
<dbReference type="InterPro" id="IPR015943">
    <property type="entry name" value="WD40/YVTN_repeat-like_dom_sf"/>
</dbReference>
<dbReference type="EMBL" id="BMAT01012897">
    <property type="protein sequence ID" value="GFS01582.1"/>
    <property type="molecule type" value="Genomic_DNA"/>
</dbReference>
<keyword evidence="5" id="KW-1185">Reference proteome</keyword>
<dbReference type="GO" id="GO:0006892">
    <property type="term" value="P:post-Golgi vesicle-mediated transport"/>
    <property type="evidence" value="ECO:0007669"/>
    <property type="project" value="TreeGrafter"/>
</dbReference>
<gene>
    <name evidence="4" type="ORF">ElyMa_006426000</name>
</gene>
<comment type="caution">
    <text evidence="4">The sequence shown here is derived from an EMBL/GenBank/DDBJ whole genome shotgun (WGS) entry which is preliminary data.</text>
</comment>
<dbReference type="InterPro" id="IPR031778">
    <property type="entry name" value="Sortilin_N"/>
</dbReference>
<dbReference type="Proteomes" id="UP000762676">
    <property type="component" value="Unassembled WGS sequence"/>
</dbReference>
<name>A0AAV4HWL3_9GAST</name>
<dbReference type="GO" id="GO:0005794">
    <property type="term" value="C:Golgi apparatus"/>
    <property type="evidence" value="ECO:0007669"/>
    <property type="project" value="TreeGrafter"/>
</dbReference>
<dbReference type="PANTHER" id="PTHR12106">
    <property type="entry name" value="SORTILIN RELATED"/>
    <property type="match status" value="1"/>
</dbReference>
<reference evidence="4 5" key="1">
    <citation type="journal article" date="2021" name="Elife">
        <title>Chloroplast acquisition without the gene transfer in kleptoplastic sea slugs, Plakobranchus ocellatus.</title>
        <authorList>
            <person name="Maeda T."/>
            <person name="Takahashi S."/>
            <person name="Yoshida T."/>
            <person name="Shimamura S."/>
            <person name="Takaki Y."/>
            <person name="Nagai Y."/>
            <person name="Toyoda A."/>
            <person name="Suzuki Y."/>
            <person name="Arimoto A."/>
            <person name="Ishii H."/>
            <person name="Satoh N."/>
            <person name="Nishiyama T."/>
            <person name="Hasebe M."/>
            <person name="Maruyama T."/>
            <person name="Minagawa J."/>
            <person name="Obokata J."/>
            <person name="Shigenobu S."/>
        </authorList>
    </citation>
    <scope>NUCLEOTIDE SEQUENCE [LARGE SCALE GENOMIC DNA]</scope>
</reference>
<feature type="signal peptide" evidence="2">
    <location>
        <begin position="1"/>
        <end position="22"/>
    </location>
</feature>
<evidence type="ECO:0000256" key="1">
    <source>
        <dbReference type="ARBA" id="ARBA00022737"/>
    </source>
</evidence>
<dbReference type="SUPFAM" id="SSF110296">
    <property type="entry name" value="Oligoxyloglucan reducing end-specific cellobiohydrolase"/>
    <property type="match status" value="1"/>
</dbReference>
<feature type="chain" id="PRO_5043349157" evidence="2">
    <location>
        <begin position="23"/>
        <end position="324"/>
    </location>
</feature>
<dbReference type="Pfam" id="PF15902">
    <property type="entry name" value="Sortilin-Vps10"/>
    <property type="match status" value="1"/>
</dbReference>
<protein>
    <submittedName>
        <fullName evidence="4">Sortilin-related receptor</fullName>
    </submittedName>
</protein>
<dbReference type="GO" id="GO:0016020">
    <property type="term" value="C:membrane"/>
    <property type="evidence" value="ECO:0007669"/>
    <property type="project" value="TreeGrafter"/>
</dbReference>
<evidence type="ECO:0000256" key="2">
    <source>
        <dbReference type="SAM" id="SignalP"/>
    </source>
</evidence>
<organism evidence="4 5">
    <name type="scientific">Elysia marginata</name>
    <dbReference type="NCBI Taxonomy" id="1093978"/>
    <lineage>
        <taxon>Eukaryota</taxon>
        <taxon>Metazoa</taxon>
        <taxon>Spiralia</taxon>
        <taxon>Lophotrochozoa</taxon>
        <taxon>Mollusca</taxon>
        <taxon>Gastropoda</taxon>
        <taxon>Heterobranchia</taxon>
        <taxon>Euthyneura</taxon>
        <taxon>Panpulmonata</taxon>
        <taxon>Sacoglossa</taxon>
        <taxon>Placobranchoidea</taxon>
        <taxon>Plakobranchidae</taxon>
        <taxon>Elysia</taxon>
    </lineage>
</organism>